<evidence type="ECO:0000313" key="3">
    <source>
        <dbReference type="Proteomes" id="UP001530377"/>
    </source>
</evidence>
<dbReference type="Proteomes" id="UP001530377">
    <property type="component" value="Unassembled WGS sequence"/>
</dbReference>
<evidence type="ECO:0000313" key="2">
    <source>
        <dbReference type="EMBL" id="KAL3821782.1"/>
    </source>
</evidence>
<comment type="caution">
    <text evidence="2">The sequence shown here is derived from an EMBL/GenBank/DDBJ whole genome shotgun (WGS) entry which is preliminary data.</text>
</comment>
<reference evidence="2 3" key="1">
    <citation type="submission" date="2024-10" db="EMBL/GenBank/DDBJ databases">
        <title>Updated reference genomes for cyclostephanoid diatoms.</title>
        <authorList>
            <person name="Roberts W.R."/>
            <person name="Alverson A.J."/>
        </authorList>
    </citation>
    <scope>NUCLEOTIDE SEQUENCE [LARGE SCALE GENOMIC DNA]</scope>
    <source>
        <strain evidence="2 3">AJA228-03</strain>
    </source>
</reference>
<accession>A0ABD3SBS2</accession>
<keyword evidence="1" id="KW-1133">Transmembrane helix</keyword>
<proteinExistence type="predicted"/>
<organism evidence="2 3">
    <name type="scientific">Cyclostephanos tholiformis</name>
    <dbReference type="NCBI Taxonomy" id="382380"/>
    <lineage>
        <taxon>Eukaryota</taxon>
        <taxon>Sar</taxon>
        <taxon>Stramenopiles</taxon>
        <taxon>Ochrophyta</taxon>
        <taxon>Bacillariophyta</taxon>
        <taxon>Coscinodiscophyceae</taxon>
        <taxon>Thalassiosirophycidae</taxon>
        <taxon>Stephanodiscales</taxon>
        <taxon>Stephanodiscaceae</taxon>
        <taxon>Cyclostephanos</taxon>
    </lineage>
</organism>
<dbReference type="EMBL" id="JALLPB020000085">
    <property type="protein sequence ID" value="KAL3821782.1"/>
    <property type="molecule type" value="Genomic_DNA"/>
</dbReference>
<dbReference type="AlphaFoldDB" id="A0ABD3SBS2"/>
<keyword evidence="1" id="KW-0472">Membrane</keyword>
<name>A0ABD3SBS2_9STRA</name>
<keyword evidence="3" id="KW-1185">Reference proteome</keyword>
<evidence type="ECO:0000256" key="1">
    <source>
        <dbReference type="SAM" id="Phobius"/>
    </source>
</evidence>
<gene>
    <name evidence="2" type="ORF">ACHAXA_000281</name>
</gene>
<feature type="transmembrane region" description="Helical" evidence="1">
    <location>
        <begin position="94"/>
        <end position="114"/>
    </location>
</feature>
<sequence>MIVADNLSVMSEENPASVATKATTATSVRSTKSKRTRATGAGASTATIIRDCFAEVFDMVGDWVYLYAITHRDYDMDGEVDDYPVYDMVDYTTIVYVVAAFCVMSVFMSAWTIVTSLGRRFGMNSICCNCTVPRLVMLGIVMEDVPQFAMTVWIDYTFTGGISPAGMLNICSSLTAIVNRMTMRYDEINQEDDEELGKSYYKDMLCIVCIDYTFTGGISLASMLNICSSLTPIVNRMTMRYDEINQEDDEELGKSYYVSMIK</sequence>
<keyword evidence="1" id="KW-0812">Transmembrane</keyword>
<protein>
    <submittedName>
        <fullName evidence="2">Uncharacterized protein</fullName>
    </submittedName>
</protein>